<dbReference type="PANTHER" id="PTHR30590">
    <property type="entry name" value="INNER MEMBRANE PROTEIN"/>
    <property type="match status" value="1"/>
</dbReference>
<feature type="transmembrane region" description="Helical" evidence="1">
    <location>
        <begin position="235"/>
        <end position="258"/>
    </location>
</feature>
<dbReference type="EMBL" id="BAAAWD010000015">
    <property type="protein sequence ID" value="GAA3023625.1"/>
    <property type="molecule type" value="Genomic_DNA"/>
</dbReference>
<reference evidence="4" key="1">
    <citation type="journal article" date="2019" name="Int. J. Syst. Evol. Microbiol.">
        <title>The Global Catalogue of Microorganisms (GCM) 10K type strain sequencing project: providing services to taxonomists for standard genome sequencing and annotation.</title>
        <authorList>
            <consortium name="The Broad Institute Genomics Platform"/>
            <consortium name="The Broad Institute Genome Sequencing Center for Infectious Disease"/>
            <person name="Wu L."/>
            <person name="Ma J."/>
        </authorList>
    </citation>
    <scope>NUCLEOTIDE SEQUENCE [LARGE SCALE GENOMIC DNA]</scope>
    <source>
        <strain evidence="4">JCM 3106</strain>
    </source>
</reference>
<gene>
    <name evidence="3" type="ORF">GCM10017559_56230</name>
</gene>
<evidence type="ECO:0000313" key="4">
    <source>
        <dbReference type="Proteomes" id="UP001499930"/>
    </source>
</evidence>
<dbReference type="Proteomes" id="UP001499930">
    <property type="component" value="Unassembled WGS sequence"/>
</dbReference>
<evidence type="ECO:0000313" key="3">
    <source>
        <dbReference type="EMBL" id="GAA3023625.1"/>
    </source>
</evidence>
<organism evidence="3 4">
    <name type="scientific">Streptosporangium longisporum</name>
    <dbReference type="NCBI Taxonomy" id="46187"/>
    <lineage>
        <taxon>Bacteria</taxon>
        <taxon>Bacillati</taxon>
        <taxon>Actinomycetota</taxon>
        <taxon>Actinomycetes</taxon>
        <taxon>Streptosporangiales</taxon>
        <taxon>Streptosporangiaceae</taxon>
        <taxon>Streptosporangium</taxon>
    </lineage>
</organism>
<feature type="transmembrane region" description="Helical" evidence="1">
    <location>
        <begin position="81"/>
        <end position="105"/>
    </location>
</feature>
<dbReference type="RefSeq" id="WP_344900565.1">
    <property type="nucleotide sequence ID" value="NZ_BAAAWD010000015.1"/>
</dbReference>
<feature type="transmembrane region" description="Helical" evidence="1">
    <location>
        <begin position="206"/>
        <end position="223"/>
    </location>
</feature>
<evidence type="ECO:0000256" key="1">
    <source>
        <dbReference type="SAM" id="Phobius"/>
    </source>
</evidence>
<feature type="transmembrane region" description="Helical" evidence="1">
    <location>
        <begin position="177"/>
        <end position="194"/>
    </location>
</feature>
<feature type="transmembrane region" description="Helical" evidence="1">
    <location>
        <begin position="151"/>
        <end position="171"/>
    </location>
</feature>
<dbReference type="InterPro" id="IPR007349">
    <property type="entry name" value="DUF418"/>
</dbReference>
<evidence type="ECO:0000259" key="2">
    <source>
        <dbReference type="Pfam" id="PF04235"/>
    </source>
</evidence>
<proteinExistence type="predicted"/>
<accession>A0ABP6KW41</accession>
<keyword evidence="1" id="KW-0812">Transmembrane</keyword>
<name>A0ABP6KW41_9ACTN</name>
<dbReference type="Pfam" id="PF04235">
    <property type="entry name" value="DUF418"/>
    <property type="match status" value="1"/>
</dbReference>
<dbReference type="InterPro" id="IPR052529">
    <property type="entry name" value="Bact_Transport_Assoc"/>
</dbReference>
<comment type="caution">
    <text evidence="3">The sequence shown here is derived from an EMBL/GenBank/DDBJ whole genome shotgun (WGS) entry which is preliminary data.</text>
</comment>
<keyword evidence="1" id="KW-0472">Membrane</keyword>
<keyword evidence="4" id="KW-1185">Reference proteome</keyword>
<feature type="transmembrane region" description="Helical" evidence="1">
    <location>
        <begin position="307"/>
        <end position="325"/>
    </location>
</feature>
<protein>
    <recommendedName>
        <fullName evidence="2">DUF418 domain-containing protein</fullName>
    </recommendedName>
</protein>
<feature type="domain" description="DUF418" evidence="2">
    <location>
        <begin position="208"/>
        <end position="343"/>
    </location>
</feature>
<feature type="transmembrane region" description="Helical" evidence="1">
    <location>
        <begin position="111"/>
        <end position="130"/>
    </location>
</feature>
<keyword evidence="1" id="KW-1133">Transmembrane helix</keyword>
<sequence length="366" mass="39367">MPHEDPLSSGSPGTLAAAPPGRPRIAALDVLRGFALCGILLANVKPIANAGEVVVRRSPVDPQEANDGVQQVMGMLVDQRFFPIFSLLFGIGFSLLLASVTGRVARPRLLLLRRLLALLAIGLAHFLLLWQGDILTVYAAVGLLVLLPSTWLPRGAVAGLAVALVATALVLGGDRTVLVAGLFLLGSALVRYGVADRLEGSTRVPLLLGLAFATAAAPALWVQTGLAGGMDDPYFGFWIHTAGALVAGVYVCVLLVLLRTPLRPVLSAVFAPLGRMALTNYLSATVLVLGVRQVLGSPQDWSPARVYLIAACVLCVQWPLSVLWLRRYRQGPLEWLWRWATWARRPPLCRVPGRAGRQARQERQTR</sequence>
<dbReference type="PANTHER" id="PTHR30590:SF2">
    <property type="entry name" value="INNER MEMBRANE PROTEIN"/>
    <property type="match status" value="1"/>
</dbReference>